<proteinExistence type="predicted"/>
<evidence type="ECO:0000313" key="2">
    <source>
        <dbReference type="EMBL" id="KZV85596.1"/>
    </source>
</evidence>
<evidence type="ECO:0000313" key="3">
    <source>
        <dbReference type="Proteomes" id="UP000077266"/>
    </source>
</evidence>
<keyword evidence="3" id="KW-1185">Reference proteome</keyword>
<accession>A0A165DXI6</accession>
<protein>
    <submittedName>
        <fullName evidence="2">Uncharacterized protein</fullName>
    </submittedName>
</protein>
<reference evidence="2 3" key="1">
    <citation type="journal article" date="2016" name="Mol. Biol. Evol.">
        <title>Comparative Genomics of Early-Diverging Mushroom-Forming Fungi Provides Insights into the Origins of Lignocellulose Decay Capabilities.</title>
        <authorList>
            <person name="Nagy L.G."/>
            <person name="Riley R."/>
            <person name="Tritt A."/>
            <person name="Adam C."/>
            <person name="Daum C."/>
            <person name="Floudas D."/>
            <person name="Sun H."/>
            <person name="Yadav J.S."/>
            <person name="Pangilinan J."/>
            <person name="Larsson K.H."/>
            <person name="Matsuura K."/>
            <person name="Barry K."/>
            <person name="Labutti K."/>
            <person name="Kuo R."/>
            <person name="Ohm R.A."/>
            <person name="Bhattacharya S.S."/>
            <person name="Shirouzu T."/>
            <person name="Yoshinaga Y."/>
            <person name="Martin F.M."/>
            <person name="Grigoriev I.V."/>
            <person name="Hibbett D.S."/>
        </authorList>
    </citation>
    <scope>NUCLEOTIDE SEQUENCE [LARGE SCALE GENOMIC DNA]</scope>
    <source>
        <strain evidence="2 3">HHB12029</strain>
    </source>
</reference>
<name>A0A165DXI6_EXIGL</name>
<dbReference type="InParanoid" id="A0A165DXI6"/>
<dbReference type="Proteomes" id="UP000077266">
    <property type="component" value="Unassembled WGS sequence"/>
</dbReference>
<organism evidence="2 3">
    <name type="scientific">Exidia glandulosa HHB12029</name>
    <dbReference type="NCBI Taxonomy" id="1314781"/>
    <lineage>
        <taxon>Eukaryota</taxon>
        <taxon>Fungi</taxon>
        <taxon>Dikarya</taxon>
        <taxon>Basidiomycota</taxon>
        <taxon>Agaricomycotina</taxon>
        <taxon>Agaricomycetes</taxon>
        <taxon>Auriculariales</taxon>
        <taxon>Exidiaceae</taxon>
        <taxon>Exidia</taxon>
    </lineage>
</organism>
<feature type="region of interest" description="Disordered" evidence="1">
    <location>
        <begin position="1"/>
        <end position="20"/>
    </location>
</feature>
<dbReference type="EMBL" id="KV426182">
    <property type="protein sequence ID" value="KZV85596.1"/>
    <property type="molecule type" value="Genomic_DNA"/>
</dbReference>
<dbReference type="AlphaFoldDB" id="A0A165DXI6"/>
<sequence>MSSRALHALGRRHTNSTTTRTWRTRGHRLISLRSLWLAIAIPHVPHTLSSAQRDTLVARRSHGWPTVAGCENVQHSAQTDTSYVSLSLTLSVYALTGLDRRGAATRVTRTNPKPRRRLRRTLPYLAPLA</sequence>
<gene>
    <name evidence="2" type="ORF">EXIGLDRAFT_253351</name>
</gene>
<evidence type="ECO:0000256" key="1">
    <source>
        <dbReference type="SAM" id="MobiDB-lite"/>
    </source>
</evidence>